<dbReference type="Proteomes" id="UP000325313">
    <property type="component" value="Unassembled WGS sequence"/>
</dbReference>
<name>A0A5B0MSC7_PUCGR</name>
<dbReference type="EMBL" id="VDEP01000444">
    <property type="protein sequence ID" value="KAA1079024.1"/>
    <property type="molecule type" value="Genomic_DNA"/>
</dbReference>
<organism evidence="1 4">
    <name type="scientific">Puccinia graminis f. sp. tritici</name>
    <dbReference type="NCBI Taxonomy" id="56615"/>
    <lineage>
        <taxon>Eukaryota</taxon>
        <taxon>Fungi</taxon>
        <taxon>Dikarya</taxon>
        <taxon>Basidiomycota</taxon>
        <taxon>Pucciniomycotina</taxon>
        <taxon>Pucciniomycetes</taxon>
        <taxon>Pucciniales</taxon>
        <taxon>Pucciniaceae</taxon>
        <taxon>Puccinia</taxon>
    </lineage>
</organism>
<dbReference type="AlphaFoldDB" id="A0A5B0MSC7"/>
<dbReference type="Proteomes" id="UP000324748">
    <property type="component" value="Unassembled WGS sequence"/>
</dbReference>
<reference evidence="3 4" key="1">
    <citation type="submission" date="2019-05" db="EMBL/GenBank/DDBJ databases">
        <title>Emergence of the Ug99 lineage of the wheat stem rust pathogen through somatic hybridization.</title>
        <authorList>
            <person name="Li F."/>
            <person name="Upadhyaya N.M."/>
            <person name="Sperschneider J."/>
            <person name="Matny O."/>
            <person name="Nguyen-Phuc H."/>
            <person name="Mago R."/>
            <person name="Raley C."/>
            <person name="Miller M.E."/>
            <person name="Silverstein K.A.T."/>
            <person name="Henningsen E."/>
            <person name="Hirsch C.D."/>
            <person name="Visser B."/>
            <person name="Pretorius Z.A."/>
            <person name="Steffenson B.J."/>
            <person name="Schwessinger B."/>
            <person name="Dodds P.N."/>
            <person name="Figueroa M."/>
        </authorList>
    </citation>
    <scope>NUCLEOTIDE SEQUENCE [LARGE SCALE GENOMIC DNA]</scope>
    <source>
        <strain evidence="2">21-0</strain>
        <strain evidence="1 4">Ug99</strain>
    </source>
</reference>
<evidence type="ECO:0000313" key="3">
    <source>
        <dbReference type="Proteomes" id="UP000324748"/>
    </source>
</evidence>
<evidence type="ECO:0000313" key="4">
    <source>
        <dbReference type="Proteomes" id="UP000325313"/>
    </source>
</evidence>
<keyword evidence="3" id="KW-1185">Reference proteome</keyword>
<comment type="caution">
    <text evidence="1">The sequence shown here is derived from an EMBL/GenBank/DDBJ whole genome shotgun (WGS) entry which is preliminary data.</text>
</comment>
<dbReference type="OrthoDB" id="10300969at2759"/>
<accession>A0A5B0MSC7</accession>
<sequence>MDMDYKYFLARQTEKGTAYLCVLCMGKTTANQRQNCCNDRHQILVQAEKDRVDCIASWRAENQASGELASVVDEGITQLDVVVSQS</sequence>
<gene>
    <name evidence="2" type="ORF">PGT21_032076</name>
    <name evidence="1" type="ORF">PGTUg99_003146</name>
</gene>
<protein>
    <submittedName>
        <fullName evidence="1">Uncharacterized protein</fullName>
    </submittedName>
</protein>
<evidence type="ECO:0000313" key="2">
    <source>
        <dbReference type="EMBL" id="KAA1094885.1"/>
    </source>
</evidence>
<proteinExistence type="predicted"/>
<dbReference type="EMBL" id="VSWC01000079">
    <property type="protein sequence ID" value="KAA1094885.1"/>
    <property type="molecule type" value="Genomic_DNA"/>
</dbReference>
<evidence type="ECO:0000313" key="1">
    <source>
        <dbReference type="EMBL" id="KAA1079024.1"/>
    </source>
</evidence>